<accession>B0NLT0</accession>
<name>B0NLT0_BACSE</name>
<sequence length="57" mass="6667">MTHATYGRRLAHKRIEDKRGAYENRIKNSELGCVQADVLLPLCDEYMKERTVREITS</sequence>
<reference evidence="1 2" key="1">
    <citation type="submission" date="2007-11" db="EMBL/GenBank/DDBJ databases">
        <title>Draft genome sequence of Bacteroides stercoris(ATCC 43183).</title>
        <authorList>
            <person name="Sudarsanam P."/>
            <person name="Ley R."/>
            <person name="Guruge J."/>
            <person name="Turnbaugh P.J."/>
            <person name="Mahowald M."/>
            <person name="Liep D."/>
            <person name="Gordon J."/>
        </authorList>
    </citation>
    <scope>NUCLEOTIDE SEQUENCE [LARGE SCALE GENOMIC DNA]</scope>
    <source>
        <strain evidence="1 2">ATCC 43183</strain>
    </source>
</reference>
<reference evidence="1 2" key="2">
    <citation type="submission" date="2007-11" db="EMBL/GenBank/DDBJ databases">
        <authorList>
            <person name="Fulton L."/>
            <person name="Clifton S."/>
            <person name="Fulton B."/>
            <person name="Xu J."/>
            <person name="Minx P."/>
            <person name="Pepin K.H."/>
            <person name="Johnson M."/>
            <person name="Thiruvilangam P."/>
            <person name="Bhonagiri V."/>
            <person name="Nash W.E."/>
            <person name="Mardis E.R."/>
            <person name="Wilson R.K."/>
        </authorList>
    </citation>
    <scope>NUCLEOTIDE SEQUENCE [LARGE SCALE GENOMIC DNA]</scope>
    <source>
        <strain evidence="1 2">ATCC 43183</strain>
    </source>
</reference>
<comment type="caution">
    <text evidence="1">The sequence shown here is derived from an EMBL/GenBank/DDBJ whole genome shotgun (WGS) entry which is preliminary data.</text>
</comment>
<evidence type="ECO:0000313" key="2">
    <source>
        <dbReference type="Proteomes" id="UP000004713"/>
    </source>
</evidence>
<dbReference type="Proteomes" id="UP000004713">
    <property type="component" value="Unassembled WGS sequence"/>
</dbReference>
<dbReference type="HOGENOM" id="CLU_2987174_0_0_10"/>
<proteinExistence type="predicted"/>
<gene>
    <name evidence="1" type="ORF">BACSTE_00411</name>
</gene>
<dbReference type="EMBL" id="ABFZ02000015">
    <property type="protein sequence ID" value="EDS16599.1"/>
    <property type="molecule type" value="Genomic_DNA"/>
</dbReference>
<organism evidence="1 2">
    <name type="scientific">Bacteroides stercoris ATCC 43183</name>
    <dbReference type="NCBI Taxonomy" id="449673"/>
    <lineage>
        <taxon>Bacteria</taxon>
        <taxon>Pseudomonadati</taxon>
        <taxon>Bacteroidota</taxon>
        <taxon>Bacteroidia</taxon>
        <taxon>Bacteroidales</taxon>
        <taxon>Bacteroidaceae</taxon>
        <taxon>Bacteroides</taxon>
    </lineage>
</organism>
<dbReference type="AlphaFoldDB" id="B0NLT0"/>
<protein>
    <submittedName>
        <fullName evidence="1">Uncharacterized protein</fullName>
    </submittedName>
</protein>
<evidence type="ECO:0000313" key="1">
    <source>
        <dbReference type="EMBL" id="EDS16599.1"/>
    </source>
</evidence>